<dbReference type="PANTHER" id="PTHR15615">
    <property type="match status" value="1"/>
</dbReference>
<dbReference type="GO" id="GO:0019901">
    <property type="term" value="F:protein kinase binding"/>
    <property type="evidence" value="ECO:0007669"/>
    <property type="project" value="InterPro"/>
</dbReference>
<sequence>MVTQPLIATPPTLPQEPKPNVCLYYAPPLPPYLPTSTKQSISGLPFESHHHNAMLLNQRKKNDFIDRLVETSVEIMGSIWQQQEQCTSPYSKMVDYHHPHQEIKVVSTRAYIQEILRRSKTTYSNLQVCLFYLFRVKKSVVMHLNKIEAHGGKKSKDDHMISCGRRMFLASLMLASKFLQDKNYRNRAWSRISGLALHEINTAELAFLKLINYNLYINKTTFDRWYSLLHSYLYREPSVIHHHHHHQLSSSSSSSSLTSSSSSSLSLSSSPCTLCYINSSPAPSPPTPSPLDTSCTLCCNECVLPPQYHHHHHHPSCYYERFSSIKLAYPSPPADEMNSASLVPRHRYKRYNTDDDQDHLPIKRCCIEH</sequence>
<accession>A0A1X2HYH7</accession>
<dbReference type="PANTHER" id="PTHR15615:SF36">
    <property type="entry name" value="PHO85 CYCLIN-5"/>
    <property type="match status" value="1"/>
</dbReference>
<comment type="caution">
    <text evidence="1">The sequence shown here is derived from an EMBL/GenBank/DDBJ whole genome shotgun (WGS) entry which is preliminary data.</text>
</comment>
<evidence type="ECO:0000313" key="1">
    <source>
        <dbReference type="EMBL" id="ORZ05396.1"/>
    </source>
</evidence>
<dbReference type="EMBL" id="MCGE01000044">
    <property type="protein sequence ID" value="ORZ05396.1"/>
    <property type="molecule type" value="Genomic_DNA"/>
</dbReference>
<dbReference type="STRING" id="90262.A0A1X2HYH7"/>
<dbReference type="Gene3D" id="1.10.472.10">
    <property type="entry name" value="Cyclin-like"/>
    <property type="match status" value="1"/>
</dbReference>
<dbReference type="GO" id="GO:0000307">
    <property type="term" value="C:cyclin-dependent protein kinase holoenzyme complex"/>
    <property type="evidence" value="ECO:0007669"/>
    <property type="project" value="TreeGrafter"/>
</dbReference>
<dbReference type="GO" id="GO:0005634">
    <property type="term" value="C:nucleus"/>
    <property type="evidence" value="ECO:0007669"/>
    <property type="project" value="TreeGrafter"/>
</dbReference>
<dbReference type="CDD" id="cd20557">
    <property type="entry name" value="CYCLIN_ScPCL1-like"/>
    <property type="match status" value="1"/>
</dbReference>
<protein>
    <submittedName>
        <fullName evidence="1">Cyclin-domain-containing protein</fullName>
    </submittedName>
</protein>
<evidence type="ECO:0000313" key="2">
    <source>
        <dbReference type="Proteomes" id="UP000193560"/>
    </source>
</evidence>
<name>A0A1X2HYH7_9FUNG</name>
<dbReference type="AlphaFoldDB" id="A0A1X2HYH7"/>
<gene>
    <name evidence="1" type="ORF">BCR42DRAFT_384513</name>
</gene>
<keyword evidence="2" id="KW-1185">Reference proteome</keyword>
<dbReference type="InterPro" id="IPR013922">
    <property type="entry name" value="Cyclin_PHO80-like"/>
</dbReference>
<dbReference type="GO" id="GO:0016538">
    <property type="term" value="F:cyclin-dependent protein serine/threonine kinase regulator activity"/>
    <property type="evidence" value="ECO:0007669"/>
    <property type="project" value="TreeGrafter"/>
</dbReference>
<reference evidence="1 2" key="1">
    <citation type="submission" date="2016-07" db="EMBL/GenBank/DDBJ databases">
        <title>Pervasive Adenine N6-methylation of Active Genes in Fungi.</title>
        <authorList>
            <consortium name="DOE Joint Genome Institute"/>
            <person name="Mondo S.J."/>
            <person name="Dannebaum R.O."/>
            <person name="Kuo R.C."/>
            <person name="Labutti K."/>
            <person name="Haridas S."/>
            <person name="Kuo A."/>
            <person name="Salamov A."/>
            <person name="Ahrendt S.R."/>
            <person name="Lipzen A."/>
            <person name="Sullivan W."/>
            <person name="Andreopoulos W.B."/>
            <person name="Clum A."/>
            <person name="Lindquist E."/>
            <person name="Daum C."/>
            <person name="Ramamoorthy G.K."/>
            <person name="Gryganskyi A."/>
            <person name="Culley D."/>
            <person name="Magnuson J.K."/>
            <person name="James T.Y."/>
            <person name="O'Malley M.A."/>
            <person name="Stajich J.E."/>
            <person name="Spatafora J.W."/>
            <person name="Visel A."/>
            <person name="Grigoriev I.V."/>
        </authorList>
    </citation>
    <scope>NUCLEOTIDE SEQUENCE [LARGE SCALE GENOMIC DNA]</scope>
    <source>
        <strain evidence="1 2">NRRL 1336</strain>
    </source>
</reference>
<dbReference type="Pfam" id="PF08613">
    <property type="entry name" value="Cyclin"/>
    <property type="match status" value="1"/>
</dbReference>
<dbReference type="OrthoDB" id="286814at2759"/>
<proteinExistence type="predicted"/>
<organism evidence="1 2">
    <name type="scientific">Absidia repens</name>
    <dbReference type="NCBI Taxonomy" id="90262"/>
    <lineage>
        <taxon>Eukaryota</taxon>
        <taxon>Fungi</taxon>
        <taxon>Fungi incertae sedis</taxon>
        <taxon>Mucoromycota</taxon>
        <taxon>Mucoromycotina</taxon>
        <taxon>Mucoromycetes</taxon>
        <taxon>Mucorales</taxon>
        <taxon>Cunninghamellaceae</taxon>
        <taxon>Absidia</taxon>
    </lineage>
</organism>
<dbReference type="Proteomes" id="UP000193560">
    <property type="component" value="Unassembled WGS sequence"/>
</dbReference>